<dbReference type="Proteomes" id="UP000620124">
    <property type="component" value="Unassembled WGS sequence"/>
</dbReference>
<sequence>MFKLLGLGFATLLLSVSGLAAPQAVALDLITRAAQVTAVSVVVKDAALGPAPLPGLKYAHITSTVGPVIDDNAHYPVLAIAGYSYWAFSWTDNRVGLAILAYDPSNNLVGRWDMTEARYLFSIAYNSANGSVVFTGQVGNTITIPIIQLLEPIVFMSTENAATQPAAPSGLVYATFNEDNTQYPVLIVGAYTYWPLSYEDNRESLNLVGYDQNENLVSQVELPGTRYIDTVIYDPDAGVISLIGQSSAIVTASITQVL</sequence>
<gene>
    <name evidence="2" type="ORF">MVEN_01305200</name>
</gene>
<organism evidence="2 3">
    <name type="scientific">Mycena venus</name>
    <dbReference type="NCBI Taxonomy" id="2733690"/>
    <lineage>
        <taxon>Eukaryota</taxon>
        <taxon>Fungi</taxon>
        <taxon>Dikarya</taxon>
        <taxon>Basidiomycota</taxon>
        <taxon>Agaricomycotina</taxon>
        <taxon>Agaricomycetes</taxon>
        <taxon>Agaricomycetidae</taxon>
        <taxon>Agaricales</taxon>
        <taxon>Marasmiineae</taxon>
        <taxon>Mycenaceae</taxon>
        <taxon>Mycena</taxon>
    </lineage>
</organism>
<feature type="signal peptide" evidence="1">
    <location>
        <begin position="1"/>
        <end position="26"/>
    </location>
</feature>
<evidence type="ECO:0000256" key="1">
    <source>
        <dbReference type="SAM" id="SignalP"/>
    </source>
</evidence>
<comment type="caution">
    <text evidence="2">The sequence shown here is derived from an EMBL/GenBank/DDBJ whole genome shotgun (WGS) entry which is preliminary data.</text>
</comment>
<evidence type="ECO:0000313" key="2">
    <source>
        <dbReference type="EMBL" id="KAF7350035.1"/>
    </source>
</evidence>
<protein>
    <submittedName>
        <fullName evidence="2">Cytochrome p450</fullName>
    </submittedName>
</protein>
<feature type="chain" id="PRO_5034593187" evidence="1">
    <location>
        <begin position="27"/>
        <end position="258"/>
    </location>
</feature>
<keyword evidence="3" id="KW-1185">Reference proteome</keyword>
<reference evidence="2" key="1">
    <citation type="submission" date="2020-05" db="EMBL/GenBank/DDBJ databases">
        <title>Mycena genomes resolve the evolution of fungal bioluminescence.</title>
        <authorList>
            <person name="Tsai I.J."/>
        </authorList>
    </citation>
    <scope>NUCLEOTIDE SEQUENCE</scope>
    <source>
        <strain evidence="2">CCC161011</strain>
    </source>
</reference>
<accession>A0A8H7CTV0</accession>
<dbReference type="AlphaFoldDB" id="A0A8H7CTV0"/>
<name>A0A8H7CTV0_9AGAR</name>
<keyword evidence="1" id="KW-0732">Signal</keyword>
<dbReference type="OrthoDB" id="3246270at2759"/>
<evidence type="ECO:0000313" key="3">
    <source>
        <dbReference type="Proteomes" id="UP000620124"/>
    </source>
</evidence>
<proteinExistence type="predicted"/>
<dbReference type="EMBL" id="JACAZI010000010">
    <property type="protein sequence ID" value="KAF7350035.1"/>
    <property type="molecule type" value="Genomic_DNA"/>
</dbReference>